<dbReference type="InterPro" id="IPR029045">
    <property type="entry name" value="ClpP/crotonase-like_dom_sf"/>
</dbReference>
<dbReference type="EC" id="5.3.3.18" evidence="2"/>
<comment type="caution">
    <text evidence="2">The sequence shown here is derived from an EMBL/GenBank/DDBJ whole genome shotgun (WGS) entry which is preliminary data.</text>
</comment>
<dbReference type="AlphaFoldDB" id="A0A7X5UMP7"/>
<dbReference type="CDD" id="cd06558">
    <property type="entry name" value="crotonase-like"/>
    <property type="match status" value="1"/>
</dbReference>
<protein>
    <submittedName>
        <fullName evidence="2">2-(1,2-epoxy-1,2-dihydrophenyl)acetyl-CoA isomerase</fullName>
        <ecNumber evidence="2">5.3.3.18</ecNumber>
    </submittedName>
</protein>
<proteinExistence type="inferred from homology"/>
<organism evidence="2 3">
    <name type="scientific">Saccharomonospora amisosensis</name>
    <dbReference type="NCBI Taxonomy" id="1128677"/>
    <lineage>
        <taxon>Bacteria</taxon>
        <taxon>Bacillati</taxon>
        <taxon>Actinomycetota</taxon>
        <taxon>Actinomycetes</taxon>
        <taxon>Pseudonocardiales</taxon>
        <taxon>Pseudonocardiaceae</taxon>
        <taxon>Saccharomonospora</taxon>
    </lineage>
</organism>
<dbReference type="Pfam" id="PF00378">
    <property type="entry name" value="ECH_1"/>
    <property type="match status" value="1"/>
</dbReference>
<sequence>MNHSAAATDPLVRRRDEGSVAVLTLNRPERHNALVPALLDGLSEAIAGVAADDSVRCLVLAARGRSFSTGGDVAEFARHTGDELVGYARRVVGALHDTVMALLALDVPYVPVVHGAVTGGSLGLVLPGDVVVAGPRATFAPWYVRVGFSPDGGWTALLPRRIGHGRAASWQLTNRTVDAVTAEQWGLVDEVHDDPGARAMEIARHLAGMRPGAVARTKRLARGDLAAVRAGLDAELESFVEQIQTDEAGAGMAAFLAGTKQ</sequence>
<dbReference type="PANTHER" id="PTHR42964:SF1">
    <property type="entry name" value="POLYKETIDE BIOSYNTHESIS ENOYL-COA HYDRATASE PKSH-RELATED"/>
    <property type="match status" value="1"/>
</dbReference>
<dbReference type="Proteomes" id="UP000545493">
    <property type="component" value="Unassembled WGS sequence"/>
</dbReference>
<dbReference type="GO" id="GO:0016853">
    <property type="term" value="F:isomerase activity"/>
    <property type="evidence" value="ECO:0007669"/>
    <property type="project" value="UniProtKB-KW"/>
</dbReference>
<evidence type="ECO:0000313" key="3">
    <source>
        <dbReference type="Proteomes" id="UP000545493"/>
    </source>
</evidence>
<gene>
    <name evidence="2" type="ORF">FHU38_000767</name>
</gene>
<keyword evidence="2" id="KW-0413">Isomerase</keyword>
<dbReference type="SUPFAM" id="SSF52096">
    <property type="entry name" value="ClpP/crotonase"/>
    <property type="match status" value="1"/>
</dbReference>
<evidence type="ECO:0000256" key="1">
    <source>
        <dbReference type="ARBA" id="ARBA00005254"/>
    </source>
</evidence>
<name>A0A7X5UMP7_9PSEU</name>
<accession>A0A7X5UMP7</accession>
<keyword evidence="3" id="KW-1185">Reference proteome</keyword>
<dbReference type="EMBL" id="JAAOYM010000001">
    <property type="protein sequence ID" value="NIJ10423.1"/>
    <property type="molecule type" value="Genomic_DNA"/>
</dbReference>
<dbReference type="InterPro" id="IPR001753">
    <property type="entry name" value="Enoyl-CoA_hydra/iso"/>
</dbReference>
<evidence type="ECO:0000313" key="2">
    <source>
        <dbReference type="EMBL" id="NIJ10423.1"/>
    </source>
</evidence>
<reference evidence="2 3" key="1">
    <citation type="submission" date="2020-03" db="EMBL/GenBank/DDBJ databases">
        <title>Sequencing the genomes of 1000 actinobacteria strains.</title>
        <authorList>
            <person name="Klenk H.-P."/>
        </authorList>
    </citation>
    <scope>NUCLEOTIDE SEQUENCE [LARGE SCALE GENOMIC DNA]</scope>
    <source>
        <strain evidence="2 3">DSM 45685</strain>
    </source>
</reference>
<comment type="similarity">
    <text evidence="1">Belongs to the enoyl-CoA hydratase/isomerase family.</text>
</comment>
<dbReference type="Gene3D" id="3.90.226.10">
    <property type="entry name" value="2-enoyl-CoA Hydratase, Chain A, domain 1"/>
    <property type="match status" value="1"/>
</dbReference>
<dbReference type="InterPro" id="IPR051683">
    <property type="entry name" value="Enoyl-CoA_Hydratase/Isomerase"/>
</dbReference>
<dbReference type="PANTHER" id="PTHR42964">
    <property type="entry name" value="ENOYL-COA HYDRATASE"/>
    <property type="match status" value="1"/>
</dbReference>
<dbReference type="RefSeq" id="WP_208415540.1">
    <property type="nucleotide sequence ID" value="NZ_JAAOYM010000001.1"/>
</dbReference>